<dbReference type="PANTHER" id="PTHR10039:SF16">
    <property type="entry name" value="GPI INOSITOL-DEACYLASE"/>
    <property type="match status" value="1"/>
</dbReference>
<dbReference type="InterPro" id="IPR027417">
    <property type="entry name" value="P-loop_NTPase"/>
</dbReference>
<dbReference type="PANTHER" id="PTHR10039">
    <property type="entry name" value="AMELOGENIN"/>
    <property type="match status" value="1"/>
</dbReference>
<dbReference type="OrthoDB" id="5967843at2759"/>
<dbReference type="Gene3D" id="3.40.50.300">
    <property type="entry name" value="P-loop containing nucleotide triphosphate hydrolases"/>
    <property type="match status" value="1"/>
</dbReference>
<dbReference type="AlphaFoldDB" id="A0A9P6EPX7"/>
<feature type="domain" description="NACHT" evidence="2">
    <location>
        <begin position="61"/>
        <end position="230"/>
    </location>
</feature>
<organism evidence="3 4">
    <name type="scientific">Crepidotus variabilis</name>
    <dbReference type="NCBI Taxonomy" id="179855"/>
    <lineage>
        <taxon>Eukaryota</taxon>
        <taxon>Fungi</taxon>
        <taxon>Dikarya</taxon>
        <taxon>Basidiomycota</taxon>
        <taxon>Agaricomycotina</taxon>
        <taxon>Agaricomycetes</taxon>
        <taxon>Agaricomycetidae</taxon>
        <taxon>Agaricales</taxon>
        <taxon>Agaricineae</taxon>
        <taxon>Crepidotaceae</taxon>
        <taxon>Crepidotus</taxon>
    </lineage>
</organism>
<accession>A0A9P6EPX7</accession>
<evidence type="ECO:0000313" key="3">
    <source>
        <dbReference type="EMBL" id="KAF9532539.1"/>
    </source>
</evidence>
<evidence type="ECO:0000259" key="2">
    <source>
        <dbReference type="PROSITE" id="PS50837"/>
    </source>
</evidence>
<name>A0A9P6EPX7_9AGAR</name>
<dbReference type="InterPro" id="IPR056884">
    <property type="entry name" value="NPHP3-like_N"/>
</dbReference>
<keyword evidence="4" id="KW-1185">Reference proteome</keyword>
<comment type="caution">
    <text evidence="3">The sequence shown here is derived from an EMBL/GenBank/DDBJ whole genome shotgun (WGS) entry which is preliminary data.</text>
</comment>
<proteinExistence type="predicted"/>
<evidence type="ECO:0000313" key="4">
    <source>
        <dbReference type="Proteomes" id="UP000807306"/>
    </source>
</evidence>
<evidence type="ECO:0000256" key="1">
    <source>
        <dbReference type="ARBA" id="ARBA00022737"/>
    </source>
</evidence>
<dbReference type="Pfam" id="PF24883">
    <property type="entry name" value="NPHP3_N"/>
    <property type="match status" value="1"/>
</dbReference>
<dbReference type="InterPro" id="IPR007111">
    <property type="entry name" value="NACHT_NTPase"/>
</dbReference>
<keyword evidence="1" id="KW-0677">Repeat</keyword>
<reference evidence="3" key="1">
    <citation type="submission" date="2020-11" db="EMBL/GenBank/DDBJ databases">
        <authorList>
            <consortium name="DOE Joint Genome Institute"/>
            <person name="Ahrendt S."/>
            <person name="Riley R."/>
            <person name="Andreopoulos W."/>
            <person name="Labutti K."/>
            <person name="Pangilinan J."/>
            <person name="Ruiz-Duenas F.J."/>
            <person name="Barrasa J.M."/>
            <person name="Sanchez-Garcia M."/>
            <person name="Camarero S."/>
            <person name="Miyauchi S."/>
            <person name="Serrano A."/>
            <person name="Linde D."/>
            <person name="Babiker R."/>
            <person name="Drula E."/>
            <person name="Ayuso-Fernandez I."/>
            <person name="Pacheco R."/>
            <person name="Padilla G."/>
            <person name="Ferreira P."/>
            <person name="Barriuso J."/>
            <person name="Kellner H."/>
            <person name="Castanera R."/>
            <person name="Alfaro M."/>
            <person name="Ramirez L."/>
            <person name="Pisabarro A.G."/>
            <person name="Kuo A."/>
            <person name="Tritt A."/>
            <person name="Lipzen A."/>
            <person name="He G."/>
            <person name="Yan M."/>
            <person name="Ng V."/>
            <person name="Cullen D."/>
            <person name="Martin F."/>
            <person name="Rosso M.-N."/>
            <person name="Henrissat B."/>
            <person name="Hibbett D."/>
            <person name="Martinez A.T."/>
            <person name="Grigoriev I.V."/>
        </authorList>
    </citation>
    <scope>NUCLEOTIDE SEQUENCE</scope>
    <source>
        <strain evidence="3">CBS 506.95</strain>
    </source>
</reference>
<sequence>MDQPTMNFLSDLLARLYRHCAPGAFLTSAERQNPPRCSPRTRVKLLIEIKGFTEGGGLSAAAMWLTGSAGSGKTALAQSVAEQLKQDGLVLGCHFFFRTSKDGKRSDGHLWVPSLVHQMVRGLPETLPLVERTIRLNASVFDQRLDDVLHDLFLQPLLMASTEVQVFSFRRFLEWLVGMRKYIKGHPRLIVVDGLDECSSMDTQKDIIKAIASVIPKLRIPIRFLIASRPETHIRTTIDREFKKINIHRINLDQDQDVRKDLEEYFNDRCTDLRLHHPALKGQQAYLDWPSRSDIDILITKSSTQFIFASTVMNYISHPRGHPVKRLKVVLGILNTPQQDRPFLTLDTLYKVILLTVDDVDRYAVRLILTFIYLAGKGKTASPYLKLETSPEYLERLLGLDVGDVPLLLDPLVSLLTLPELPTGSIIMSHASFFDFFCDSTRSEEVTILLEDAHEVIAKQLFDETEKTDSWYGSSALNTSRLNSLLYHALQARLSDELVLKLCVLQDNMTYTIFFMTSHQTTELNTLRAQINQLCNLLRPRLEGMTETQISPFDQSNELERRQHQGEAAFLILNLTRNANDYNLMMNHLRSGLGEWSTASKLSGRLTIHLCLQSIRELVGKRGDSARRLDFVQLLEDPTRFDCISISWQREFAVEVVALLQSMRATRPSNNGVRIPREWLDNLIVKWSQVAIKE</sequence>
<dbReference type="Proteomes" id="UP000807306">
    <property type="component" value="Unassembled WGS sequence"/>
</dbReference>
<protein>
    <recommendedName>
        <fullName evidence="2">NACHT domain-containing protein</fullName>
    </recommendedName>
</protein>
<dbReference type="PROSITE" id="PS50837">
    <property type="entry name" value="NACHT"/>
    <property type="match status" value="1"/>
</dbReference>
<gene>
    <name evidence="3" type="ORF">CPB83DRAFT_626873</name>
</gene>
<dbReference type="SUPFAM" id="SSF52540">
    <property type="entry name" value="P-loop containing nucleoside triphosphate hydrolases"/>
    <property type="match status" value="1"/>
</dbReference>
<dbReference type="EMBL" id="MU157831">
    <property type="protein sequence ID" value="KAF9532539.1"/>
    <property type="molecule type" value="Genomic_DNA"/>
</dbReference>